<reference evidence="3" key="1">
    <citation type="submission" date="2021-02" db="EMBL/GenBank/DDBJ databases">
        <authorList>
            <person name="Nowell W R."/>
        </authorList>
    </citation>
    <scope>NUCLEOTIDE SEQUENCE</scope>
</reference>
<dbReference type="AlphaFoldDB" id="A0A815NNL9"/>
<feature type="transmembrane region" description="Helical" evidence="1">
    <location>
        <begin position="57"/>
        <end position="75"/>
    </location>
</feature>
<dbReference type="Proteomes" id="UP000663828">
    <property type="component" value="Unassembled WGS sequence"/>
</dbReference>
<evidence type="ECO:0000313" key="4">
    <source>
        <dbReference type="Proteomes" id="UP000663828"/>
    </source>
</evidence>
<protein>
    <submittedName>
        <fullName evidence="3">Uncharacterized protein</fullName>
    </submittedName>
</protein>
<evidence type="ECO:0000313" key="2">
    <source>
        <dbReference type="EMBL" id="CAF1131191.1"/>
    </source>
</evidence>
<gene>
    <name evidence="3" type="ORF">EDS130_LOCUS38850</name>
    <name evidence="2" type="ORF">XAT740_LOCUS19911</name>
</gene>
<proteinExistence type="predicted"/>
<evidence type="ECO:0000313" key="3">
    <source>
        <dbReference type="EMBL" id="CAF1440712.1"/>
    </source>
</evidence>
<accession>A0A815NNL9</accession>
<organism evidence="3 5">
    <name type="scientific">Adineta ricciae</name>
    <name type="common">Rotifer</name>
    <dbReference type="NCBI Taxonomy" id="249248"/>
    <lineage>
        <taxon>Eukaryota</taxon>
        <taxon>Metazoa</taxon>
        <taxon>Spiralia</taxon>
        <taxon>Gnathifera</taxon>
        <taxon>Rotifera</taxon>
        <taxon>Eurotatoria</taxon>
        <taxon>Bdelloidea</taxon>
        <taxon>Adinetida</taxon>
        <taxon>Adinetidae</taxon>
        <taxon>Adineta</taxon>
    </lineage>
</organism>
<comment type="caution">
    <text evidence="3">The sequence shown here is derived from an EMBL/GenBank/DDBJ whole genome shotgun (WGS) entry which is preliminary data.</text>
</comment>
<keyword evidence="1" id="KW-0812">Transmembrane</keyword>
<name>A0A815NNL9_ADIRI</name>
<evidence type="ECO:0000313" key="5">
    <source>
        <dbReference type="Proteomes" id="UP000663852"/>
    </source>
</evidence>
<keyword evidence="4" id="KW-1185">Reference proteome</keyword>
<evidence type="ECO:0000256" key="1">
    <source>
        <dbReference type="SAM" id="Phobius"/>
    </source>
</evidence>
<keyword evidence="1" id="KW-0472">Membrane</keyword>
<sequence length="115" mass="12884">MGTFFSTSSHYSTHINGGRVNIWINSEALFHNITSMIDEKIMTGIQKFRHTLTVNNTLIMLNILMILTILILCILKQWQPVSGETDVIDDPCSCSTDCSTSDGSGRKNNVKEYLV</sequence>
<keyword evidence="1" id="KW-1133">Transmembrane helix</keyword>
<dbReference type="EMBL" id="CAJNOJ010000417">
    <property type="protein sequence ID" value="CAF1440712.1"/>
    <property type="molecule type" value="Genomic_DNA"/>
</dbReference>
<dbReference type="Proteomes" id="UP000663852">
    <property type="component" value="Unassembled WGS sequence"/>
</dbReference>
<dbReference type="EMBL" id="CAJNOR010001372">
    <property type="protein sequence ID" value="CAF1131191.1"/>
    <property type="molecule type" value="Genomic_DNA"/>
</dbReference>